<proteinExistence type="predicted"/>
<sequence>MLKKLLSGISFSLLTLSGTSLYAQQNNSGSYEIELSFTPLAESTIGPRRSLMGAGSDASKNYIAGLLRVGYHYNEIWSFGVGLGYSHQNITTTSAIVDPSVERMQYSSELSIWEFPLDARVKFLKYLYANAGPMLHIQQNSNSHVDKQNGIGFHIGLGAKIPLSQQFAVTLSPHYKTYSLIPFQSGRNYDRVQVLGIAVGLNYRFAKD</sequence>
<evidence type="ECO:0000313" key="4">
    <source>
        <dbReference type="EMBL" id="VXC95459.1"/>
    </source>
</evidence>
<dbReference type="RefSeq" id="WP_115047480.1">
    <property type="nucleotide sequence ID" value="NZ_CP068086.1"/>
</dbReference>
<dbReference type="InterPro" id="IPR027385">
    <property type="entry name" value="Beta-barrel_OMP"/>
</dbReference>
<dbReference type="Gene3D" id="2.40.160.20">
    <property type="match status" value="1"/>
</dbReference>
<keyword evidence="1 2" id="KW-0732">Signal</keyword>
<evidence type="ECO:0000256" key="2">
    <source>
        <dbReference type="SAM" id="SignalP"/>
    </source>
</evidence>
<dbReference type="SUPFAM" id="SSF56925">
    <property type="entry name" value="OMPA-like"/>
    <property type="match status" value="1"/>
</dbReference>
<evidence type="ECO:0000256" key="1">
    <source>
        <dbReference type="ARBA" id="ARBA00022729"/>
    </source>
</evidence>
<dbReference type="AlphaFoldDB" id="A0A654CPV5"/>
<gene>
    <name evidence="4" type="ORF">SPHINGO8BC_51115</name>
</gene>
<accession>A0A654CPV5</accession>
<evidence type="ECO:0000259" key="3">
    <source>
        <dbReference type="Pfam" id="PF13505"/>
    </source>
</evidence>
<organism evidence="4 5">
    <name type="scientific">Sphingobacterium multivorum</name>
    <dbReference type="NCBI Taxonomy" id="28454"/>
    <lineage>
        <taxon>Bacteria</taxon>
        <taxon>Pseudomonadati</taxon>
        <taxon>Bacteroidota</taxon>
        <taxon>Sphingobacteriia</taxon>
        <taxon>Sphingobacteriales</taxon>
        <taxon>Sphingobacteriaceae</taxon>
        <taxon>Sphingobacterium</taxon>
    </lineage>
</organism>
<feature type="chain" id="PRO_5025068317" description="Outer membrane protein beta-barrel domain-containing protein" evidence="2">
    <location>
        <begin position="24"/>
        <end position="208"/>
    </location>
</feature>
<dbReference type="Pfam" id="PF13505">
    <property type="entry name" value="OMP_b-brl"/>
    <property type="match status" value="1"/>
</dbReference>
<protein>
    <recommendedName>
        <fullName evidence="3">Outer membrane protein beta-barrel domain-containing protein</fullName>
    </recommendedName>
</protein>
<dbReference type="EMBL" id="CABWMV010000024">
    <property type="protein sequence ID" value="VXC95459.1"/>
    <property type="molecule type" value="Genomic_DNA"/>
</dbReference>
<reference evidence="4 5" key="1">
    <citation type="submission" date="2019-10" db="EMBL/GenBank/DDBJ databases">
        <authorList>
            <person name="Karimi E."/>
        </authorList>
    </citation>
    <scope>NUCLEOTIDE SEQUENCE [LARGE SCALE GENOMIC DNA]</scope>
    <source>
        <strain evidence="4">Sphingobacterium sp. 8BC</strain>
    </source>
</reference>
<feature type="domain" description="Outer membrane protein beta-barrel" evidence="3">
    <location>
        <begin position="11"/>
        <end position="205"/>
    </location>
</feature>
<feature type="signal peptide" evidence="2">
    <location>
        <begin position="1"/>
        <end position="23"/>
    </location>
</feature>
<dbReference type="Proteomes" id="UP000432350">
    <property type="component" value="Unassembled WGS sequence"/>
</dbReference>
<evidence type="ECO:0000313" key="5">
    <source>
        <dbReference type="Proteomes" id="UP000432350"/>
    </source>
</evidence>
<name>A0A654CPV5_SPHMU</name>
<dbReference type="InterPro" id="IPR011250">
    <property type="entry name" value="OMP/PagP_B-barrel"/>
</dbReference>